<name>A0A1F4WFQ7_UNCKA</name>
<accession>A0A1F4WFQ7</accession>
<protein>
    <submittedName>
        <fullName evidence="1">Uncharacterized protein</fullName>
    </submittedName>
</protein>
<dbReference type="Proteomes" id="UP000176492">
    <property type="component" value="Unassembled WGS sequence"/>
</dbReference>
<evidence type="ECO:0000313" key="1">
    <source>
        <dbReference type="EMBL" id="OGC68239.1"/>
    </source>
</evidence>
<dbReference type="AlphaFoldDB" id="A0A1F4WFQ7"/>
<evidence type="ECO:0000313" key="2">
    <source>
        <dbReference type="Proteomes" id="UP000176492"/>
    </source>
</evidence>
<organism evidence="1 2">
    <name type="scientific">candidate division WWE3 bacterium RIFCSPLOWO2_02_FULL_53_10</name>
    <dbReference type="NCBI Taxonomy" id="1802629"/>
    <lineage>
        <taxon>Bacteria</taxon>
        <taxon>Katanobacteria</taxon>
    </lineage>
</organism>
<dbReference type="EMBL" id="MEVM01000085">
    <property type="protein sequence ID" value="OGC68239.1"/>
    <property type="molecule type" value="Genomic_DNA"/>
</dbReference>
<comment type="caution">
    <text evidence="1">The sequence shown here is derived from an EMBL/GenBank/DDBJ whole genome shotgun (WGS) entry which is preliminary data.</text>
</comment>
<proteinExistence type="predicted"/>
<reference evidence="1 2" key="1">
    <citation type="journal article" date="2016" name="Nat. Commun.">
        <title>Thousands of microbial genomes shed light on interconnected biogeochemical processes in an aquifer system.</title>
        <authorList>
            <person name="Anantharaman K."/>
            <person name="Brown C.T."/>
            <person name="Hug L.A."/>
            <person name="Sharon I."/>
            <person name="Castelle C.J."/>
            <person name="Probst A.J."/>
            <person name="Thomas B.C."/>
            <person name="Singh A."/>
            <person name="Wilkins M.J."/>
            <person name="Karaoz U."/>
            <person name="Brodie E.L."/>
            <person name="Williams K.H."/>
            <person name="Hubbard S.S."/>
            <person name="Banfield J.F."/>
        </authorList>
    </citation>
    <scope>NUCLEOTIDE SEQUENCE [LARGE SCALE GENOMIC DNA]</scope>
</reference>
<gene>
    <name evidence="1" type="ORF">A3J33_00490</name>
</gene>
<sequence length="89" mass="10283">MDESELKALLDRKLRDFKERDPIRGRLLEGEIAEWASMVPAAPDDTVWEMLYSQIQSIARRQKVSEEQVINDLFDPGSVNSFMMLIQLA</sequence>